<keyword evidence="2" id="KW-0943">RNA-mediated gene silencing</keyword>
<feature type="domain" description="Zinc finger-XS" evidence="7">
    <location>
        <begin position="43"/>
        <end position="86"/>
    </location>
</feature>
<organism evidence="8">
    <name type="scientific">Opuntia streptacantha</name>
    <name type="common">Prickly pear cactus</name>
    <name type="synonym">Opuntia cardona</name>
    <dbReference type="NCBI Taxonomy" id="393608"/>
    <lineage>
        <taxon>Eukaryota</taxon>
        <taxon>Viridiplantae</taxon>
        <taxon>Streptophyta</taxon>
        <taxon>Embryophyta</taxon>
        <taxon>Tracheophyta</taxon>
        <taxon>Spermatophyta</taxon>
        <taxon>Magnoliopsida</taxon>
        <taxon>eudicotyledons</taxon>
        <taxon>Gunneridae</taxon>
        <taxon>Pentapetalae</taxon>
        <taxon>Caryophyllales</taxon>
        <taxon>Cactineae</taxon>
        <taxon>Cactaceae</taxon>
        <taxon>Opuntioideae</taxon>
        <taxon>Opuntia</taxon>
    </lineage>
</organism>
<dbReference type="InterPro" id="IPR005381">
    <property type="entry name" value="Znf-XS_domain"/>
</dbReference>
<dbReference type="CDD" id="cd12266">
    <property type="entry name" value="RRM_like_XS"/>
    <property type="match status" value="1"/>
</dbReference>
<feature type="region of interest" description="Disordered" evidence="4">
    <location>
        <begin position="1"/>
        <end position="22"/>
    </location>
</feature>
<dbReference type="Pfam" id="PF03469">
    <property type="entry name" value="XH"/>
    <property type="match status" value="1"/>
</dbReference>
<evidence type="ECO:0000256" key="4">
    <source>
        <dbReference type="SAM" id="MobiDB-lite"/>
    </source>
</evidence>
<keyword evidence="1 3" id="KW-0175">Coiled coil</keyword>
<feature type="coiled-coil region" evidence="3">
    <location>
        <begin position="386"/>
        <end position="497"/>
    </location>
</feature>
<dbReference type="AlphaFoldDB" id="A0A7C8ZDI2"/>
<protein>
    <recommendedName>
        <fullName evidence="9">XS domain-containing protein</fullName>
    </recommendedName>
</protein>
<evidence type="ECO:0000256" key="1">
    <source>
        <dbReference type="ARBA" id="ARBA00023054"/>
    </source>
</evidence>
<feature type="domain" description="Factor of DNA methylation 1-5/IDN2" evidence="6">
    <location>
        <begin position="503"/>
        <end position="633"/>
    </location>
</feature>
<dbReference type="PANTHER" id="PTHR21596:SF65">
    <property type="entry name" value="PROTEIN INVOLVED IN DE NOVO 2-RELATED"/>
    <property type="match status" value="1"/>
</dbReference>
<dbReference type="Pfam" id="PF03470">
    <property type="entry name" value="zf-XS"/>
    <property type="match status" value="1"/>
</dbReference>
<feature type="domain" description="XS" evidence="5">
    <location>
        <begin position="115"/>
        <end position="225"/>
    </location>
</feature>
<dbReference type="Pfam" id="PF03468">
    <property type="entry name" value="XS"/>
    <property type="match status" value="1"/>
</dbReference>
<feature type="coiled-coil region" evidence="3">
    <location>
        <begin position="258"/>
        <end position="360"/>
    </location>
</feature>
<evidence type="ECO:0000256" key="3">
    <source>
        <dbReference type="SAM" id="Coils"/>
    </source>
</evidence>
<feature type="compositionally biased region" description="Acidic residues" evidence="4">
    <location>
        <begin position="7"/>
        <end position="20"/>
    </location>
</feature>
<sequence>MDHSSEEDTDISESEIEEYGEQAYEKLKKGERELKASGEKYTCPYCPRKRKQDYLYKELLQHASGIGTGNSKKRRAREKANHLGLARYLENDMQNQASSSKPVDDKDPFSSCDHDEKFVWPWTGIVVNIPTQFKDGRYVGESGSKLRDELRARGFNPKRVHPLWNFKGHSGSAVVEFNKDWLGLNNALSFEKEYELNHHGKQHWQPKDTEKSGLYAWVARADDYNAPGIIGDHLRKIADLKTISEMTAEEARKTDKLVYNLTNVLENKKKSLQEMESRFKETSNSISQLAEEKDRLHQAYNEEIKKIQLSARDHFQKIFNDHAKLKLQLESEKSELDLRVQELEKREAHNESERKKLSEEIEKNAMRNSSLQHAAIVQQKADENVLKLAEEQKKEKEDLHKRILQLQNQLEAKQALELEIEQLKGKLNVMKHVGDEGDMEVIQKVDEMLKELREKEENLEEVESLNQTLIVKERMSNEELQEARKELINGLKDFSNRGNIGIKRMGELDSSVFQEACKKKYPEDIEEDKAAELCSLWDEYLRDPEWHPFRVVGVDGDHKEVIDETDEKLRSLKNEWGDDVYNAVATALKEINEYNPSGRYITTELWNNKEGRKATLQEGVSYILDKWKDHKRKRGMT</sequence>
<accession>A0A7C8ZDI2</accession>
<proteinExistence type="predicted"/>
<reference evidence="8" key="2">
    <citation type="submission" date="2020-07" db="EMBL/GenBank/DDBJ databases">
        <authorList>
            <person name="Vera ALvarez R."/>
            <person name="Arias-Moreno D.M."/>
            <person name="Jimenez-Jacinto V."/>
            <person name="Jimenez-Bremont J.F."/>
            <person name="Swaminathan K."/>
            <person name="Moose S.P."/>
            <person name="Guerrero-Gonzalez M.L."/>
            <person name="Marino-Ramirez L."/>
            <person name="Landsman D."/>
            <person name="Rodriguez-Kessler M."/>
            <person name="Delgado-Sanchez P."/>
        </authorList>
    </citation>
    <scope>NUCLEOTIDE SEQUENCE</scope>
    <source>
        <tissue evidence="8">Cladode</tissue>
    </source>
</reference>
<dbReference type="InterPro" id="IPR005379">
    <property type="entry name" value="FDM1-5/IDN2_XH"/>
</dbReference>
<dbReference type="Gene3D" id="3.30.70.2890">
    <property type="entry name" value="XS domain"/>
    <property type="match status" value="1"/>
</dbReference>
<evidence type="ECO:0000256" key="2">
    <source>
        <dbReference type="ARBA" id="ARBA00023158"/>
    </source>
</evidence>
<dbReference type="GO" id="GO:0080188">
    <property type="term" value="P:gene silencing by siRNA-directed DNA methylation"/>
    <property type="evidence" value="ECO:0007669"/>
    <property type="project" value="InterPro"/>
</dbReference>
<dbReference type="PANTHER" id="PTHR21596">
    <property type="entry name" value="RIBONUCLEASE P SUBUNIT P38"/>
    <property type="match status" value="1"/>
</dbReference>
<evidence type="ECO:0000259" key="6">
    <source>
        <dbReference type="Pfam" id="PF03469"/>
    </source>
</evidence>
<dbReference type="InterPro" id="IPR038588">
    <property type="entry name" value="XS_domain_sf"/>
</dbReference>
<evidence type="ECO:0008006" key="9">
    <source>
        <dbReference type="Google" id="ProtNLM"/>
    </source>
</evidence>
<evidence type="ECO:0000259" key="7">
    <source>
        <dbReference type="Pfam" id="PF03470"/>
    </source>
</evidence>
<reference evidence="8" key="1">
    <citation type="journal article" date="2013" name="J. Plant Res.">
        <title>Effect of fungi and light on seed germination of three Opuntia species from semiarid lands of central Mexico.</title>
        <authorList>
            <person name="Delgado-Sanchez P."/>
            <person name="Jimenez-Bremont J.F."/>
            <person name="Guerrero-Gonzalez Mde L."/>
            <person name="Flores J."/>
        </authorList>
    </citation>
    <scope>NUCLEOTIDE SEQUENCE</scope>
    <source>
        <tissue evidence="8">Cladode</tissue>
    </source>
</reference>
<dbReference type="InterPro" id="IPR045177">
    <property type="entry name" value="FDM1-5/IDN2"/>
</dbReference>
<dbReference type="EMBL" id="GISG01119772">
    <property type="protein sequence ID" value="MBA4640592.1"/>
    <property type="molecule type" value="Transcribed_RNA"/>
</dbReference>
<name>A0A7C8ZDI2_OPUST</name>
<evidence type="ECO:0000313" key="8">
    <source>
        <dbReference type="EMBL" id="MBA4640592.1"/>
    </source>
</evidence>
<evidence type="ECO:0000259" key="5">
    <source>
        <dbReference type="Pfam" id="PF03468"/>
    </source>
</evidence>
<dbReference type="InterPro" id="IPR005380">
    <property type="entry name" value="XS_domain"/>
</dbReference>